<dbReference type="AlphaFoldDB" id="A0A0L0EZG9"/>
<accession>A0A0L0EZG9</accession>
<dbReference type="EMBL" id="KQ253343">
    <property type="protein sequence ID" value="KNC69779.1"/>
    <property type="molecule type" value="Genomic_DNA"/>
</dbReference>
<organism evidence="1 2">
    <name type="scientific">Sphaeroforma arctica JP610</name>
    <dbReference type="NCBI Taxonomy" id="667725"/>
    <lineage>
        <taxon>Eukaryota</taxon>
        <taxon>Ichthyosporea</taxon>
        <taxon>Ichthyophonida</taxon>
        <taxon>Sphaeroforma</taxon>
    </lineage>
</organism>
<evidence type="ECO:0008006" key="3">
    <source>
        <dbReference type="Google" id="ProtNLM"/>
    </source>
</evidence>
<gene>
    <name evidence="1" type="ORF">SARC_17701</name>
</gene>
<dbReference type="RefSeq" id="XP_014143681.1">
    <property type="nucleotide sequence ID" value="XM_014288206.1"/>
</dbReference>
<feature type="non-terminal residue" evidence="1">
    <location>
        <position position="88"/>
    </location>
</feature>
<name>A0A0L0EZG9_9EUKA</name>
<sequence length="88" mass="9745">MAIGLLKPIFEWTESMSSDEHRACIGVLDSLAHCAHDLVQYPGWPELSRKLMRGLHFLVSVSPASRKETPVKGIAEEAIRMLEDSGVV</sequence>
<dbReference type="GeneID" id="25918205"/>
<dbReference type="Proteomes" id="UP000054560">
    <property type="component" value="Unassembled WGS sequence"/>
</dbReference>
<reference evidence="1 2" key="1">
    <citation type="submission" date="2011-02" db="EMBL/GenBank/DDBJ databases">
        <title>The Genome Sequence of Sphaeroforma arctica JP610.</title>
        <authorList>
            <consortium name="The Broad Institute Genome Sequencing Platform"/>
            <person name="Russ C."/>
            <person name="Cuomo C."/>
            <person name="Young S.K."/>
            <person name="Zeng Q."/>
            <person name="Gargeya S."/>
            <person name="Alvarado L."/>
            <person name="Berlin A."/>
            <person name="Chapman S.B."/>
            <person name="Chen Z."/>
            <person name="Freedman E."/>
            <person name="Gellesch M."/>
            <person name="Goldberg J."/>
            <person name="Griggs A."/>
            <person name="Gujja S."/>
            <person name="Heilman E."/>
            <person name="Heiman D."/>
            <person name="Howarth C."/>
            <person name="Mehta T."/>
            <person name="Neiman D."/>
            <person name="Pearson M."/>
            <person name="Roberts A."/>
            <person name="Saif S."/>
            <person name="Shea T."/>
            <person name="Shenoy N."/>
            <person name="Sisk P."/>
            <person name="Stolte C."/>
            <person name="Sykes S."/>
            <person name="White J."/>
            <person name="Yandava C."/>
            <person name="Burger G."/>
            <person name="Gray M.W."/>
            <person name="Holland P.W.H."/>
            <person name="King N."/>
            <person name="Lang F.B.F."/>
            <person name="Roger A.J."/>
            <person name="Ruiz-Trillo I."/>
            <person name="Haas B."/>
            <person name="Nusbaum C."/>
            <person name="Birren B."/>
        </authorList>
    </citation>
    <scope>NUCLEOTIDE SEQUENCE [LARGE SCALE GENOMIC DNA]</scope>
    <source>
        <strain evidence="1 2">JP610</strain>
    </source>
</reference>
<protein>
    <recommendedName>
        <fullName evidence="3">Mon2 C-terminal domain-containing protein</fullName>
    </recommendedName>
</protein>
<evidence type="ECO:0000313" key="1">
    <source>
        <dbReference type="EMBL" id="KNC69779.1"/>
    </source>
</evidence>
<keyword evidence="2" id="KW-1185">Reference proteome</keyword>
<proteinExistence type="predicted"/>
<evidence type="ECO:0000313" key="2">
    <source>
        <dbReference type="Proteomes" id="UP000054560"/>
    </source>
</evidence>